<proteinExistence type="inferred from homology"/>
<dbReference type="PANTHER" id="PTHR43804">
    <property type="entry name" value="LD18447P"/>
    <property type="match status" value="1"/>
</dbReference>
<protein>
    <submittedName>
        <fullName evidence="4">Uncharacterized protein LOC103498609 isoform X3</fullName>
    </submittedName>
</protein>
<keyword evidence="3" id="KW-1185">Reference proteome</keyword>
<dbReference type="Pfam" id="PF00472">
    <property type="entry name" value="RF-1"/>
    <property type="match status" value="1"/>
</dbReference>
<dbReference type="RefSeq" id="XP_050946121.1">
    <property type="nucleotide sequence ID" value="XM_051090164.1"/>
</dbReference>
<organism evidence="3 4">
    <name type="scientific">Cucumis melo</name>
    <name type="common">Muskmelon</name>
    <dbReference type="NCBI Taxonomy" id="3656"/>
    <lineage>
        <taxon>Eukaryota</taxon>
        <taxon>Viridiplantae</taxon>
        <taxon>Streptophyta</taxon>
        <taxon>Embryophyta</taxon>
        <taxon>Tracheophyta</taxon>
        <taxon>Spermatophyta</taxon>
        <taxon>Magnoliopsida</taxon>
        <taxon>eudicotyledons</taxon>
        <taxon>Gunneridae</taxon>
        <taxon>Pentapetalae</taxon>
        <taxon>rosids</taxon>
        <taxon>fabids</taxon>
        <taxon>Cucurbitales</taxon>
        <taxon>Cucurbitaceae</taxon>
        <taxon>Benincaseae</taxon>
        <taxon>Cucumis</taxon>
    </lineage>
</organism>
<feature type="domain" description="Prokaryotic-type class I peptide chain release factors" evidence="2">
    <location>
        <begin position="78"/>
        <end position="137"/>
    </location>
</feature>
<accession>A0ABM3L7V2</accession>
<comment type="similarity">
    <text evidence="1">Belongs to the prokaryotic/mitochondrial release factor family.</text>
</comment>
<dbReference type="InterPro" id="IPR050057">
    <property type="entry name" value="Prokaryotic/Mito_RF"/>
</dbReference>
<dbReference type="SUPFAM" id="SSF75620">
    <property type="entry name" value="Release factor"/>
    <property type="match status" value="1"/>
</dbReference>
<reference evidence="4" key="1">
    <citation type="submission" date="2025-08" db="UniProtKB">
        <authorList>
            <consortium name="RefSeq"/>
        </authorList>
    </citation>
    <scope>IDENTIFICATION</scope>
    <source>
        <tissue evidence="4">Stem</tissue>
    </source>
</reference>
<dbReference type="Proteomes" id="UP001652600">
    <property type="component" value="Chromosome 9"/>
</dbReference>
<gene>
    <name evidence="4" type="primary">LOC103498609</name>
</gene>
<dbReference type="GeneID" id="103498609"/>
<sequence length="208" mass="22996">MANANMLWNSAKILGFPAPIASNVRWARFGYKFRFRHHPFEGSFFFFNSLRFNCSSSNANSVCSGKEYLVLSDEELMKQCEMGTFKASGPGGQHRNKRESAVRLKHIPTGIIAQAVEDRSQHKNRSSALARLRALLALKVRNPVDLEDYSPPPELLQILPPKSTVRPPECGPQIGPNNSKFLPGMQALLDLISTLDGSVSDTAKLLGV</sequence>
<evidence type="ECO:0000313" key="3">
    <source>
        <dbReference type="Proteomes" id="UP001652600"/>
    </source>
</evidence>
<dbReference type="Gene3D" id="3.30.160.20">
    <property type="match status" value="1"/>
</dbReference>
<evidence type="ECO:0000313" key="4">
    <source>
        <dbReference type="RefSeq" id="XP_050946121.1"/>
    </source>
</evidence>
<evidence type="ECO:0000259" key="2">
    <source>
        <dbReference type="Pfam" id="PF00472"/>
    </source>
</evidence>
<dbReference type="PANTHER" id="PTHR43804:SF6">
    <property type="entry name" value="CLASS I PEPTIDE CHAIN RELEASE FACTOR"/>
    <property type="match status" value="1"/>
</dbReference>
<dbReference type="InterPro" id="IPR000352">
    <property type="entry name" value="Pep_chain_release_fac_I"/>
</dbReference>
<evidence type="ECO:0000256" key="1">
    <source>
        <dbReference type="ARBA" id="ARBA00010835"/>
    </source>
</evidence>
<name>A0ABM3L7V2_CUCME</name>
<dbReference type="InterPro" id="IPR045853">
    <property type="entry name" value="Pep_chain_release_fac_I_sf"/>
</dbReference>